<proteinExistence type="inferred from homology"/>
<dbReference type="GO" id="GO:0005576">
    <property type="term" value="C:extracellular region"/>
    <property type="evidence" value="ECO:0007669"/>
    <property type="project" value="UniProtKB-SubCell"/>
</dbReference>
<gene>
    <name evidence="6" type="ORF">VNO80_08139</name>
</gene>
<keyword evidence="3" id="KW-0964">Secreted</keyword>
<organism evidence="6 7">
    <name type="scientific">Phaseolus coccineus</name>
    <name type="common">Scarlet runner bean</name>
    <name type="synonym">Phaseolus multiflorus</name>
    <dbReference type="NCBI Taxonomy" id="3886"/>
    <lineage>
        <taxon>Eukaryota</taxon>
        <taxon>Viridiplantae</taxon>
        <taxon>Streptophyta</taxon>
        <taxon>Embryophyta</taxon>
        <taxon>Tracheophyta</taxon>
        <taxon>Spermatophyta</taxon>
        <taxon>Magnoliopsida</taxon>
        <taxon>eudicotyledons</taxon>
        <taxon>Gunneridae</taxon>
        <taxon>Pentapetalae</taxon>
        <taxon>rosids</taxon>
        <taxon>fabids</taxon>
        <taxon>Fabales</taxon>
        <taxon>Fabaceae</taxon>
        <taxon>Papilionoideae</taxon>
        <taxon>50 kb inversion clade</taxon>
        <taxon>NPAAA clade</taxon>
        <taxon>indigoferoid/millettioid clade</taxon>
        <taxon>Phaseoleae</taxon>
        <taxon>Phaseolus</taxon>
    </lineage>
</organism>
<reference evidence="6 7" key="1">
    <citation type="submission" date="2024-01" db="EMBL/GenBank/DDBJ databases">
        <title>The genomes of 5 underutilized Papilionoideae crops provide insights into root nodulation and disease resistanc.</title>
        <authorList>
            <person name="Jiang F."/>
        </authorList>
    </citation>
    <scope>NUCLEOTIDE SEQUENCE [LARGE SCALE GENOMIC DNA]</scope>
    <source>
        <strain evidence="6">JINMINGXINNONG_FW02</strain>
        <tissue evidence="6">Leaves</tissue>
    </source>
</reference>
<sequence length="167" mass="18497">MTKFQSSVLIVLALFALFSQTYGEIKFCPKDMVFDGQCPLGTSGMSCFREFLARLGASAMPMNCSCNNVAGNKRKCTCNVVCSETNLLTNIMDLVCYEWGYVENGDGINGDLLGGLSNWNKRGKEEMVIGFLVSELKLESVLFLLELHEANIYFVAVTLSANQRLLF</sequence>
<dbReference type="InterPro" id="IPR010682">
    <property type="entry name" value="SCRL"/>
</dbReference>
<dbReference type="PANTHER" id="PTHR34450">
    <property type="entry name" value="DEFENSIN-LIKE PROTEIN 245-RELATED"/>
    <property type="match status" value="1"/>
</dbReference>
<dbReference type="Proteomes" id="UP001374584">
    <property type="component" value="Unassembled WGS sequence"/>
</dbReference>
<evidence type="ECO:0000313" key="6">
    <source>
        <dbReference type="EMBL" id="KAK7374702.1"/>
    </source>
</evidence>
<dbReference type="EMBL" id="JAYMYR010000003">
    <property type="protein sequence ID" value="KAK7374702.1"/>
    <property type="molecule type" value="Genomic_DNA"/>
</dbReference>
<accession>A0AAN9RKH3</accession>
<comment type="similarity">
    <text evidence="2">Belongs to the DEFL family.</text>
</comment>
<evidence type="ECO:0000256" key="3">
    <source>
        <dbReference type="ARBA" id="ARBA00022525"/>
    </source>
</evidence>
<evidence type="ECO:0000313" key="7">
    <source>
        <dbReference type="Proteomes" id="UP001374584"/>
    </source>
</evidence>
<comment type="subcellular location">
    <subcellularLocation>
        <location evidence="1">Secreted</location>
    </subcellularLocation>
</comment>
<dbReference type="Pfam" id="PF06876">
    <property type="entry name" value="SCRL"/>
    <property type="match status" value="1"/>
</dbReference>
<name>A0AAN9RKH3_PHACN</name>
<feature type="chain" id="PRO_5042829928" evidence="5">
    <location>
        <begin position="24"/>
        <end position="167"/>
    </location>
</feature>
<dbReference type="AlphaFoldDB" id="A0AAN9RKH3"/>
<evidence type="ECO:0000256" key="5">
    <source>
        <dbReference type="SAM" id="SignalP"/>
    </source>
</evidence>
<comment type="caution">
    <text evidence="6">The sequence shown here is derived from an EMBL/GenBank/DDBJ whole genome shotgun (WGS) entry which is preliminary data.</text>
</comment>
<evidence type="ECO:0000256" key="1">
    <source>
        <dbReference type="ARBA" id="ARBA00004613"/>
    </source>
</evidence>
<dbReference type="PANTHER" id="PTHR34450:SF9">
    <property type="entry name" value="DEFENSIN-LIKE PROTEIN 242-RELATED"/>
    <property type="match status" value="1"/>
</dbReference>
<feature type="signal peptide" evidence="5">
    <location>
        <begin position="1"/>
        <end position="23"/>
    </location>
</feature>
<evidence type="ECO:0000256" key="4">
    <source>
        <dbReference type="ARBA" id="ARBA00022729"/>
    </source>
</evidence>
<protein>
    <submittedName>
        <fullName evidence="6">Uncharacterized protein</fullName>
    </submittedName>
</protein>
<keyword evidence="7" id="KW-1185">Reference proteome</keyword>
<dbReference type="GO" id="GO:0007165">
    <property type="term" value="P:signal transduction"/>
    <property type="evidence" value="ECO:0007669"/>
    <property type="project" value="InterPro"/>
</dbReference>
<keyword evidence="4 5" id="KW-0732">Signal</keyword>
<evidence type="ECO:0000256" key="2">
    <source>
        <dbReference type="ARBA" id="ARBA00006722"/>
    </source>
</evidence>